<sequence length="697" mass="79519">MEDSMANFIIMSLSFFSLLIIASFAFLFSKKINFPYTVLLFIIGLILVPLSYFPVFSRITSFQLTPEILFFVFLPILVFESAYNINYKDLFKNGTTIFTLAFVGLLISTFTIAYSLYYILNFIGMQVHLGVTILFGAIISSIDPVAVLALFKSSGAPRKLSLIFEGESLFNDATSLALFLIVVSILREISIGNSFELNTHLINGSISFLSMMFGGIILGGLIGYLFSYIIGKIKNVEEVEMTLTIALAHIAFLTAEFITHFTIIDISGIVCTAIAGVIAGNYGRHKISPKIEEHMDKLWEYSAWLVNSLVFILMGLILVNIDINFLEFIPIIAITIIIVIISRGLSVYIPLFFLGKIDKSSIIPISWQHLLAWGSLRGALGLMMVLIIPEGLTLSGWGYEYSIKDFLTVLVVSSVIFSLIIKSLTIVPLMKKLKINEIHSLEKFEYYEGIILALLKVFNKLEQNYQAGYLLEDEYKELNIKYQKKFNSAIEGMQNLLKTEKDGYKLITKALSLHALGIEKQSLKKLFLSNEIDENNYRILLGKIQRQKTRLENGLKQFSGNKDYYTDKKDIFENLVEKSFDKNSPINSYIRNRARVIVIKDTINQLNELKNTDFKFNKKYFDNIIELYKDLLQISDKKNKKLINEYKTTIMSLETKLSEKTLLRIEENVINSLYEKEIITPKLYHKFIEDIENGIYK</sequence>
<keyword evidence="6" id="KW-0915">Sodium</keyword>
<evidence type="ECO:0000256" key="10">
    <source>
        <dbReference type="SAM" id="Phobius"/>
    </source>
</evidence>
<gene>
    <name evidence="12" type="ORF">VAMP_2n208</name>
</gene>
<evidence type="ECO:0000256" key="9">
    <source>
        <dbReference type="ARBA" id="ARBA00023201"/>
    </source>
</evidence>
<keyword evidence="13" id="KW-1185">Reference proteome</keyword>
<dbReference type="PRINTS" id="PR01084">
    <property type="entry name" value="NAHEXCHNGR"/>
</dbReference>
<dbReference type="PANTHER" id="PTHR10110:SF86">
    <property type="entry name" value="SODIUM_HYDROGEN EXCHANGER 7"/>
    <property type="match status" value="1"/>
</dbReference>
<dbReference type="Pfam" id="PF00999">
    <property type="entry name" value="Na_H_Exchanger"/>
    <property type="match status" value="1"/>
</dbReference>
<evidence type="ECO:0000256" key="2">
    <source>
        <dbReference type="ARBA" id="ARBA00022448"/>
    </source>
</evidence>
<feature type="transmembrane region" description="Helical" evidence="10">
    <location>
        <begin position="34"/>
        <end position="56"/>
    </location>
</feature>
<dbReference type="InterPro" id="IPR006153">
    <property type="entry name" value="Cation/H_exchanger_TM"/>
</dbReference>
<feature type="transmembrane region" description="Helical" evidence="10">
    <location>
        <begin position="329"/>
        <end position="349"/>
    </location>
</feature>
<dbReference type="InterPro" id="IPR018422">
    <property type="entry name" value="Cation/H_exchanger_CPA1"/>
</dbReference>
<accession>A0ABS5QK66</accession>
<proteinExistence type="predicted"/>
<evidence type="ECO:0000313" key="13">
    <source>
        <dbReference type="Proteomes" id="UP000680365"/>
    </source>
</evidence>
<dbReference type="Gene3D" id="6.10.140.1330">
    <property type="match status" value="1"/>
</dbReference>
<feature type="transmembrane region" description="Helical" evidence="10">
    <location>
        <begin position="264"/>
        <end position="283"/>
    </location>
</feature>
<feature type="domain" description="Cation/H+ exchanger transmembrane" evidence="11">
    <location>
        <begin position="20"/>
        <end position="432"/>
    </location>
</feature>
<name>A0ABS5QK66_9BACT</name>
<keyword evidence="9" id="KW-0739">Sodium transport</keyword>
<feature type="transmembrane region" description="Helical" evidence="10">
    <location>
        <begin position="206"/>
        <end position="229"/>
    </location>
</feature>
<dbReference type="InterPro" id="IPR004709">
    <property type="entry name" value="NaH_exchanger"/>
</dbReference>
<keyword evidence="7" id="KW-0406">Ion transport</keyword>
<dbReference type="PANTHER" id="PTHR10110">
    <property type="entry name" value="SODIUM/HYDROGEN EXCHANGER"/>
    <property type="match status" value="1"/>
</dbReference>
<feature type="transmembrane region" description="Helical" evidence="10">
    <location>
        <begin position="68"/>
        <end position="85"/>
    </location>
</feature>
<feature type="transmembrane region" description="Helical" evidence="10">
    <location>
        <begin position="370"/>
        <end position="388"/>
    </location>
</feature>
<comment type="subcellular location">
    <subcellularLocation>
        <location evidence="1">Cell membrane</location>
        <topology evidence="1">Multi-pass membrane protein</topology>
    </subcellularLocation>
</comment>
<feature type="transmembrane region" description="Helical" evidence="10">
    <location>
        <begin position="6"/>
        <end position="27"/>
    </location>
</feature>
<keyword evidence="8 10" id="KW-0472">Membrane</keyword>
<evidence type="ECO:0000256" key="6">
    <source>
        <dbReference type="ARBA" id="ARBA00023053"/>
    </source>
</evidence>
<evidence type="ECO:0000256" key="1">
    <source>
        <dbReference type="ARBA" id="ARBA00004651"/>
    </source>
</evidence>
<feature type="transmembrane region" description="Helical" evidence="10">
    <location>
        <begin position="97"/>
        <end position="120"/>
    </location>
</feature>
<dbReference type="Proteomes" id="UP000680365">
    <property type="component" value="Unassembled WGS sequence"/>
</dbReference>
<keyword evidence="5 10" id="KW-1133">Transmembrane helix</keyword>
<organism evidence="12 13">
    <name type="scientific">Candidatus Vampirococcus lugosii</name>
    <dbReference type="NCBI Taxonomy" id="2789015"/>
    <lineage>
        <taxon>Bacteria</taxon>
        <taxon>Candidatus Absconditibacteriota</taxon>
        <taxon>Vampirococcus</taxon>
    </lineage>
</organism>
<evidence type="ECO:0000256" key="5">
    <source>
        <dbReference type="ARBA" id="ARBA00022989"/>
    </source>
</evidence>
<evidence type="ECO:0000256" key="7">
    <source>
        <dbReference type="ARBA" id="ARBA00023065"/>
    </source>
</evidence>
<feature type="transmembrane region" description="Helical" evidence="10">
    <location>
        <begin position="169"/>
        <end position="186"/>
    </location>
</feature>
<comment type="caution">
    <text evidence="12">The sequence shown here is derived from an EMBL/GenBank/DDBJ whole genome shotgun (WGS) entry which is preliminary data.</text>
</comment>
<reference evidence="12 13" key="1">
    <citation type="journal article" date="2021" name="Nat. Commun.">
        <title>Reductive evolution and unique predatory mode in the CPR bacterium Vampirococcus lugosii.</title>
        <authorList>
            <person name="Moreira D."/>
            <person name="Zivanovic Y."/>
            <person name="Lopez-Archilla A.I."/>
            <person name="Iniesto M."/>
            <person name="Lopez-Garcia P."/>
        </authorList>
    </citation>
    <scope>NUCLEOTIDE SEQUENCE [LARGE SCALE GENOMIC DNA]</scope>
    <source>
        <strain evidence="12">Chiprana</strain>
    </source>
</reference>
<keyword evidence="4 10" id="KW-0812">Transmembrane</keyword>
<keyword evidence="3" id="KW-1003">Cell membrane</keyword>
<protein>
    <submittedName>
        <fullName evidence="12">Sodium/hydrogen exchanger</fullName>
    </submittedName>
</protein>
<feature type="transmembrane region" description="Helical" evidence="10">
    <location>
        <begin position="304"/>
        <end position="323"/>
    </location>
</feature>
<evidence type="ECO:0000256" key="8">
    <source>
        <dbReference type="ARBA" id="ARBA00023136"/>
    </source>
</evidence>
<evidence type="ECO:0000256" key="4">
    <source>
        <dbReference type="ARBA" id="ARBA00022692"/>
    </source>
</evidence>
<feature type="transmembrane region" description="Helical" evidence="10">
    <location>
        <begin position="408"/>
        <end position="430"/>
    </location>
</feature>
<feature type="transmembrane region" description="Helical" evidence="10">
    <location>
        <begin position="126"/>
        <end position="149"/>
    </location>
</feature>
<dbReference type="EMBL" id="JAEDAM010000001">
    <property type="protein sequence ID" value="MBS8121434.1"/>
    <property type="molecule type" value="Genomic_DNA"/>
</dbReference>
<keyword evidence="2" id="KW-0813">Transport</keyword>
<dbReference type="RefSeq" id="WP_213347946.1">
    <property type="nucleotide sequence ID" value="NZ_JAEDAM010000001.1"/>
</dbReference>
<evidence type="ECO:0000256" key="3">
    <source>
        <dbReference type="ARBA" id="ARBA00022475"/>
    </source>
</evidence>
<evidence type="ECO:0000313" key="12">
    <source>
        <dbReference type="EMBL" id="MBS8121434.1"/>
    </source>
</evidence>
<evidence type="ECO:0000259" key="11">
    <source>
        <dbReference type="Pfam" id="PF00999"/>
    </source>
</evidence>